<evidence type="ECO:0000313" key="1">
    <source>
        <dbReference type="EMBL" id="GFM93849.1"/>
    </source>
</evidence>
<proteinExistence type="predicted"/>
<dbReference type="EMBL" id="BLWA01000012">
    <property type="protein sequence ID" value="GFM93849.1"/>
    <property type="molecule type" value="Genomic_DNA"/>
</dbReference>
<comment type="caution">
    <text evidence="1">The sequence shown here is derived from an EMBL/GenBank/DDBJ whole genome shotgun (WGS) entry which is preliminary data.</text>
</comment>
<reference evidence="1 2" key="1">
    <citation type="submission" date="2020-05" db="EMBL/GenBank/DDBJ databases">
        <title>Genetic diversity of Pseudomonas cichorii.</title>
        <authorList>
            <person name="Tani S."/>
            <person name="Yagi H."/>
            <person name="Hashimoto S."/>
            <person name="Iiyama K."/>
            <person name="Furuya N."/>
        </authorList>
    </citation>
    <scope>NUCLEOTIDE SEQUENCE [LARGE SCALE GENOMIC DNA]</scope>
    <source>
        <strain evidence="1 2">LMG 2162</strain>
    </source>
</reference>
<organism evidence="1 2">
    <name type="scientific">Pseudomonas cichorii</name>
    <dbReference type="NCBI Taxonomy" id="36746"/>
    <lineage>
        <taxon>Bacteria</taxon>
        <taxon>Pseudomonadati</taxon>
        <taxon>Pseudomonadota</taxon>
        <taxon>Gammaproteobacteria</taxon>
        <taxon>Pseudomonadales</taxon>
        <taxon>Pseudomonadaceae</taxon>
        <taxon>Pseudomonas</taxon>
    </lineage>
</organism>
<sequence length="187" mass="19867">MHMGFRFFAVFAYVVIAGCTGGKAVPRDTAVVTVSAYGPDLFGKHSHGVGGRLDVLESSEGVTELSYPPMDLRSCNESNTACSLGIGVVNGSAQIISSNATGATLAINLNYQVGRSYSLNVNGHTFKQEIPPDVQTLHANQTISKRIEVAYGEVVHLPLPHGVDVAVCAQKHYAGEIMPDRSVCQGY</sequence>
<name>A0ABQ1DSE4_PSECI</name>
<keyword evidence="2" id="KW-1185">Reference proteome</keyword>
<gene>
    <name evidence="1" type="ORF">PSCICP_38210</name>
</gene>
<accession>A0ABQ1DSE4</accession>
<dbReference type="Proteomes" id="UP000614982">
    <property type="component" value="Unassembled WGS sequence"/>
</dbReference>
<evidence type="ECO:0008006" key="3">
    <source>
        <dbReference type="Google" id="ProtNLM"/>
    </source>
</evidence>
<evidence type="ECO:0000313" key="2">
    <source>
        <dbReference type="Proteomes" id="UP000614982"/>
    </source>
</evidence>
<protein>
    <recommendedName>
        <fullName evidence="3">Lipoprotein</fullName>
    </recommendedName>
</protein>
<dbReference type="PROSITE" id="PS51257">
    <property type="entry name" value="PROKAR_LIPOPROTEIN"/>
    <property type="match status" value="1"/>
</dbReference>